<dbReference type="AlphaFoldDB" id="A0A368F337"/>
<name>A0A368F337_ANCCA</name>
<keyword evidence="3" id="KW-1185">Reference proteome</keyword>
<accession>A0A368F337</accession>
<evidence type="ECO:0000313" key="3">
    <source>
        <dbReference type="Proteomes" id="UP000252519"/>
    </source>
</evidence>
<dbReference type="EMBL" id="JOJR01007042">
    <property type="protein sequence ID" value="RCN26506.1"/>
    <property type="molecule type" value="Genomic_DNA"/>
</dbReference>
<evidence type="ECO:0000313" key="2">
    <source>
        <dbReference type="EMBL" id="RCN26506.1"/>
    </source>
</evidence>
<organism evidence="2 3">
    <name type="scientific">Ancylostoma caninum</name>
    <name type="common">Dog hookworm</name>
    <dbReference type="NCBI Taxonomy" id="29170"/>
    <lineage>
        <taxon>Eukaryota</taxon>
        <taxon>Metazoa</taxon>
        <taxon>Ecdysozoa</taxon>
        <taxon>Nematoda</taxon>
        <taxon>Chromadorea</taxon>
        <taxon>Rhabditida</taxon>
        <taxon>Rhabditina</taxon>
        <taxon>Rhabditomorpha</taxon>
        <taxon>Strongyloidea</taxon>
        <taxon>Ancylostomatidae</taxon>
        <taxon>Ancylostomatinae</taxon>
        <taxon>Ancylostoma</taxon>
    </lineage>
</organism>
<sequence length="86" mass="10075">MSLFKVTLVIAALWLPNLIAFPNFSSDTISVRTVNLAQVSNIDKQGSKERIESENIRWKRGFFFPFFGFGYPFFPYYWGSPFFYGR</sequence>
<dbReference type="Proteomes" id="UP000252519">
    <property type="component" value="Unassembled WGS sequence"/>
</dbReference>
<comment type="caution">
    <text evidence="2">The sequence shown here is derived from an EMBL/GenBank/DDBJ whole genome shotgun (WGS) entry which is preliminary data.</text>
</comment>
<feature type="signal peptide" evidence="1">
    <location>
        <begin position="1"/>
        <end position="20"/>
    </location>
</feature>
<proteinExistence type="predicted"/>
<feature type="chain" id="PRO_5016894024" evidence="1">
    <location>
        <begin position="21"/>
        <end position="86"/>
    </location>
</feature>
<gene>
    <name evidence="2" type="ORF">ANCCAN_27767</name>
</gene>
<keyword evidence="1" id="KW-0732">Signal</keyword>
<reference evidence="2 3" key="1">
    <citation type="submission" date="2014-10" db="EMBL/GenBank/DDBJ databases">
        <title>Draft genome of the hookworm Ancylostoma caninum.</title>
        <authorList>
            <person name="Mitreva M."/>
        </authorList>
    </citation>
    <scope>NUCLEOTIDE SEQUENCE [LARGE SCALE GENOMIC DNA]</scope>
    <source>
        <strain evidence="2 3">Baltimore</strain>
    </source>
</reference>
<protein>
    <submittedName>
        <fullName evidence="2">Uncharacterized protein</fullName>
    </submittedName>
</protein>
<evidence type="ECO:0000256" key="1">
    <source>
        <dbReference type="SAM" id="SignalP"/>
    </source>
</evidence>